<dbReference type="EMBL" id="KQ977220">
    <property type="protein sequence ID" value="KYN04797.1"/>
    <property type="molecule type" value="Genomic_DNA"/>
</dbReference>
<gene>
    <name evidence="1" type="ORF">ALC62_04181</name>
</gene>
<keyword evidence="2" id="KW-1185">Reference proteome</keyword>
<accession>A0A195CW82</accession>
<proteinExistence type="predicted"/>
<evidence type="ECO:0000313" key="2">
    <source>
        <dbReference type="Proteomes" id="UP000078542"/>
    </source>
</evidence>
<name>A0A195CW82_9HYME</name>
<reference evidence="1 2" key="1">
    <citation type="submission" date="2016-03" db="EMBL/GenBank/DDBJ databases">
        <title>Cyphomyrmex costatus WGS genome.</title>
        <authorList>
            <person name="Nygaard S."/>
            <person name="Hu H."/>
            <person name="Boomsma J."/>
            <person name="Zhang G."/>
        </authorList>
    </citation>
    <scope>NUCLEOTIDE SEQUENCE [LARGE SCALE GENOMIC DNA]</scope>
    <source>
        <strain evidence="1">MS0001</strain>
        <tissue evidence="1">Whole body</tissue>
    </source>
</reference>
<protein>
    <submittedName>
        <fullName evidence="1">Uncharacterized protein</fullName>
    </submittedName>
</protein>
<organism evidence="1 2">
    <name type="scientific">Cyphomyrmex costatus</name>
    <dbReference type="NCBI Taxonomy" id="456900"/>
    <lineage>
        <taxon>Eukaryota</taxon>
        <taxon>Metazoa</taxon>
        <taxon>Ecdysozoa</taxon>
        <taxon>Arthropoda</taxon>
        <taxon>Hexapoda</taxon>
        <taxon>Insecta</taxon>
        <taxon>Pterygota</taxon>
        <taxon>Neoptera</taxon>
        <taxon>Endopterygota</taxon>
        <taxon>Hymenoptera</taxon>
        <taxon>Apocrita</taxon>
        <taxon>Aculeata</taxon>
        <taxon>Formicoidea</taxon>
        <taxon>Formicidae</taxon>
        <taxon>Myrmicinae</taxon>
        <taxon>Cyphomyrmex</taxon>
    </lineage>
</organism>
<evidence type="ECO:0000313" key="1">
    <source>
        <dbReference type="EMBL" id="KYN04797.1"/>
    </source>
</evidence>
<sequence length="123" mass="14482">MTLYASYSGPERQMLAAYASSRPPTRLQYTYARIKNVITLIIHIPYSAGFQYFPFSTISYELFQYTINRKHLTIYRNTQMELSAFNWGMARRRKNRFDTDMQPMQCSDWCSLSCACASRTVRN</sequence>
<dbReference type="Proteomes" id="UP000078542">
    <property type="component" value="Unassembled WGS sequence"/>
</dbReference>
<dbReference type="AlphaFoldDB" id="A0A195CW82"/>